<dbReference type="EMBL" id="BPVZ01000192">
    <property type="protein sequence ID" value="GKV45263.1"/>
    <property type="molecule type" value="Genomic_DNA"/>
</dbReference>
<evidence type="ECO:0000256" key="6">
    <source>
        <dbReference type="SAM" id="MobiDB-lite"/>
    </source>
</evidence>
<accession>A0AAV5M611</accession>
<evidence type="ECO:0000259" key="9">
    <source>
        <dbReference type="Pfam" id="PF23559"/>
    </source>
</evidence>
<dbReference type="Gene3D" id="1.20.5.4130">
    <property type="match status" value="1"/>
</dbReference>
<protein>
    <recommendedName>
        <fullName evidence="13">Disease resistance protein RGA3</fullName>
    </recommendedName>
</protein>
<dbReference type="Pfam" id="PF00931">
    <property type="entry name" value="NB-ARC"/>
    <property type="match status" value="1"/>
</dbReference>
<dbReference type="PANTHER" id="PTHR36766:SF70">
    <property type="entry name" value="DISEASE RESISTANCE PROTEIN RGA4"/>
    <property type="match status" value="1"/>
</dbReference>
<evidence type="ECO:0000259" key="7">
    <source>
        <dbReference type="Pfam" id="PF00931"/>
    </source>
</evidence>
<feature type="domain" description="R13L1/DRL21-like LRR repeat region" evidence="10">
    <location>
        <begin position="1293"/>
        <end position="1363"/>
    </location>
</feature>
<dbReference type="PRINTS" id="PR00364">
    <property type="entry name" value="DISEASERSIST"/>
</dbReference>
<sequence length="1494" mass="167406">MAADLILGSVLDVTLSKVISVVNEQLNLAVGFEEELRRFDGKLKMIQGVLQDAEQKGMVGDPVLKSWLEGLRSQAEEADDMMDEIAYENLRCKVAQMSEKVSYFSTLFNPLAFRLKMANRIKSFNLELDDLHKIATGLGLQQILAIKHPEHIETQQTDSSIGDPSKIVGRENKVLEVVESLIDSSNDQPLLVVSIVGMGGIGKTTMAKLVYNNGQIQRHFFKRMWICVSENFNLKQILVAMLQAFDENGSLYTQDIVVQKLQEKLRENNYLLILDDVWNEDWQKWESLRSCLLGIGKTFESRVLITTRSENVASTVGTLSKHMHHLEMLTDEDCWYIIKQRAFVSSSFSSELEGIGRDIASKCRGIALVANVIGGILCNNMKKDYWLSIKDNNVWCSMEEAGGVLGVLQLSLNRLPIPALKQCFAFCSIFPKDFVIEKEMLIQLWMAEGFLQPFSETHLEMEDIGDKYFNALSSYSLFQDVERDSYGSIITCKMHDLIHDLAQSVSKSQTLILEDGSGRNIPANIQHLNVISIKGMATTKLGDVPKKLHTLFSQIDVLHSMSTNLKKVRVLSFCGADIDELPAFLGEMKHLRFLDVSDTKIKELPKFITKLYHLQTFRFMNCEKIDRPLEGIWDLVNLRYIYFNREELMPAGIGRLTCLKTLQLFVVGEQKGHQIEELGCLSQLRGKLKICNLCLIRDKEEAMGARLSEKDTIQELQLVFGAGSDGSEDGCKHCEDILEGLQPHANLKGLIVEHYHGKSCPAWMLEIKNSMSERVNFLNNLMVMTFSKCPWLESIPSLSLSNEAKVEIKNCKNLKSIAVLSLQKLIIEECGELVEVAVGTAAMESIKEVHINSCGNLENLPMISKLQSLKILHIRRCRELKIIGDDAPFASTCLQELSIVSCGRLMSMPRVDGLSSLQKIEMNICGPLKSIGESLSIATCLKELTIVHCNELASLPSLYGLSFLQEIDIRSCGQLKSIGEDLSTATGLKELTIRVCDGLMSFPNLHRLSSLQKIDIRSCGQLKSIGEDLSTVTCLKELTIWECNGLMSFPNLHGVSSLQKIDILNCRQLKSIGEDLSTATCLKELTIRGCDGLMSFPNLHGLSSLQKIDICRCGQLKSIGEDLSTATCLKELTIMGCDGLMSFPNLHGLSSLQKIDIRNCGQLKSIGEDLSTATCLKELTICSCNGLMSFPNLHGLSSLQTLSIKGCGRLRSLPSGLPSCIALESLDISYCDKLISIPDDLRRSWSWSIANPACLARLKRLTIGGFSTELKEFSDLGFIESHLEELTLIAWGEQRERLLDQIQHQTALKSLKIRDFDGLESLPNWFGSLSSLQTLEISNCKSLKHMKAIGCLSKLESLYIERCPELKERCTRGSGSEWNYISHIQKVKIDRWSIQPRRTPIKTRRLLHKDDDNEQQGDDSEQQGDDSEQQGDDSEQQVDDSEQQGDDSEQQGGDSEQQGDDSEQQGDDSERQGDDSEQLPVQVKWWRRFICCRN</sequence>
<feature type="domain" description="Disease resistance N-terminal" evidence="8">
    <location>
        <begin position="11"/>
        <end position="96"/>
    </location>
</feature>
<dbReference type="InterPro" id="IPR042197">
    <property type="entry name" value="Apaf_helical"/>
</dbReference>
<dbReference type="InterPro" id="IPR002182">
    <property type="entry name" value="NB-ARC"/>
</dbReference>
<dbReference type="FunFam" id="1.10.10.10:FF:000322">
    <property type="entry name" value="Probable disease resistance protein At1g63360"/>
    <property type="match status" value="1"/>
</dbReference>
<dbReference type="InterPro" id="IPR036388">
    <property type="entry name" value="WH-like_DNA-bd_sf"/>
</dbReference>
<keyword evidence="2" id="KW-0677">Repeat</keyword>
<proteinExistence type="predicted"/>
<dbReference type="GO" id="GO:0051707">
    <property type="term" value="P:response to other organism"/>
    <property type="evidence" value="ECO:0007669"/>
    <property type="project" value="UniProtKB-ARBA"/>
</dbReference>
<evidence type="ECO:0000313" key="12">
    <source>
        <dbReference type="Proteomes" id="UP001054252"/>
    </source>
</evidence>
<dbReference type="InterPro" id="IPR058922">
    <property type="entry name" value="WHD_DRP"/>
</dbReference>
<dbReference type="InterPro" id="IPR032675">
    <property type="entry name" value="LRR_dom_sf"/>
</dbReference>
<keyword evidence="12" id="KW-1185">Reference proteome</keyword>
<dbReference type="Gene3D" id="1.10.10.10">
    <property type="entry name" value="Winged helix-like DNA-binding domain superfamily/Winged helix DNA-binding domain"/>
    <property type="match status" value="1"/>
</dbReference>
<keyword evidence="3" id="KW-0547">Nucleotide-binding</keyword>
<comment type="caution">
    <text evidence="11">The sequence shown here is derived from an EMBL/GenBank/DDBJ whole genome shotgun (WGS) entry which is preliminary data.</text>
</comment>
<evidence type="ECO:0000259" key="8">
    <source>
        <dbReference type="Pfam" id="PF18052"/>
    </source>
</evidence>
<evidence type="ECO:0008006" key="13">
    <source>
        <dbReference type="Google" id="ProtNLM"/>
    </source>
</evidence>
<evidence type="ECO:0000313" key="11">
    <source>
        <dbReference type="EMBL" id="GKV45263.1"/>
    </source>
</evidence>
<organism evidence="11 12">
    <name type="scientific">Rubroshorea leprosula</name>
    <dbReference type="NCBI Taxonomy" id="152421"/>
    <lineage>
        <taxon>Eukaryota</taxon>
        <taxon>Viridiplantae</taxon>
        <taxon>Streptophyta</taxon>
        <taxon>Embryophyta</taxon>
        <taxon>Tracheophyta</taxon>
        <taxon>Spermatophyta</taxon>
        <taxon>Magnoliopsida</taxon>
        <taxon>eudicotyledons</taxon>
        <taxon>Gunneridae</taxon>
        <taxon>Pentapetalae</taxon>
        <taxon>rosids</taxon>
        <taxon>malvids</taxon>
        <taxon>Malvales</taxon>
        <taxon>Dipterocarpaceae</taxon>
        <taxon>Rubroshorea</taxon>
    </lineage>
</organism>
<evidence type="ECO:0000256" key="2">
    <source>
        <dbReference type="ARBA" id="ARBA00022737"/>
    </source>
</evidence>
<feature type="domain" description="NB-ARC" evidence="7">
    <location>
        <begin position="171"/>
        <end position="344"/>
    </location>
</feature>
<evidence type="ECO:0000256" key="3">
    <source>
        <dbReference type="ARBA" id="ARBA00022741"/>
    </source>
</evidence>
<dbReference type="GO" id="GO:0006952">
    <property type="term" value="P:defense response"/>
    <property type="evidence" value="ECO:0007669"/>
    <property type="project" value="UniProtKB-KW"/>
</dbReference>
<dbReference type="InterPro" id="IPR027417">
    <property type="entry name" value="P-loop_NTPase"/>
</dbReference>
<dbReference type="Pfam" id="PF18052">
    <property type="entry name" value="Rx_N"/>
    <property type="match status" value="1"/>
</dbReference>
<dbReference type="SUPFAM" id="SSF52540">
    <property type="entry name" value="P-loop containing nucleoside triphosphate hydrolases"/>
    <property type="match status" value="1"/>
</dbReference>
<dbReference type="SUPFAM" id="SSF52058">
    <property type="entry name" value="L domain-like"/>
    <property type="match status" value="3"/>
</dbReference>
<dbReference type="InterPro" id="IPR041118">
    <property type="entry name" value="Rx_N"/>
</dbReference>
<dbReference type="Gene3D" id="3.40.50.300">
    <property type="entry name" value="P-loop containing nucleotide triphosphate hydrolases"/>
    <property type="match status" value="1"/>
</dbReference>
<dbReference type="GO" id="GO:0005524">
    <property type="term" value="F:ATP binding"/>
    <property type="evidence" value="ECO:0007669"/>
    <property type="project" value="UniProtKB-KW"/>
</dbReference>
<feature type="region of interest" description="Disordered" evidence="6">
    <location>
        <begin position="1401"/>
        <end position="1480"/>
    </location>
</feature>
<dbReference type="PANTHER" id="PTHR36766">
    <property type="entry name" value="PLANT BROAD-SPECTRUM MILDEW RESISTANCE PROTEIN RPW8"/>
    <property type="match status" value="1"/>
</dbReference>
<dbReference type="InterPro" id="IPR056789">
    <property type="entry name" value="LRR_R13L1-DRL21"/>
</dbReference>
<feature type="domain" description="Disease resistance protein winged helix" evidence="9">
    <location>
        <begin position="429"/>
        <end position="502"/>
    </location>
</feature>
<dbReference type="Proteomes" id="UP001054252">
    <property type="component" value="Unassembled WGS sequence"/>
</dbReference>
<evidence type="ECO:0000259" key="10">
    <source>
        <dbReference type="Pfam" id="PF25019"/>
    </source>
</evidence>
<evidence type="ECO:0000256" key="5">
    <source>
        <dbReference type="ARBA" id="ARBA00022840"/>
    </source>
</evidence>
<dbReference type="Gene3D" id="1.10.8.430">
    <property type="entry name" value="Helical domain of apoptotic protease-activating factors"/>
    <property type="match status" value="1"/>
</dbReference>
<keyword evidence="4" id="KW-0611">Plant defense</keyword>
<dbReference type="Pfam" id="PF23559">
    <property type="entry name" value="WHD_DRP"/>
    <property type="match status" value="1"/>
</dbReference>
<dbReference type="Gene3D" id="3.80.10.10">
    <property type="entry name" value="Ribonuclease Inhibitor"/>
    <property type="match status" value="4"/>
</dbReference>
<evidence type="ECO:0000256" key="4">
    <source>
        <dbReference type="ARBA" id="ARBA00022821"/>
    </source>
</evidence>
<feature type="domain" description="R13L1/DRL21-like LRR repeat region" evidence="10">
    <location>
        <begin position="675"/>
        <end position="809"/>
    </location>
</feature>
<dbReference type="GO" id="GO:0043531">
    <property type="term" value="F:ADP binding"/>
    <property type="evidence" value="ECO:0007669"/>
    <property type="project" value="InterPro"/>
</dbReference>
<gene>
    <name evidence="11" type="ORF">SLEP1_g52371</name>
</gene>
<reference evidence="11 12" key="1">
    <citation type="journal article" date="2021" name="Commun. Biol.">
        <title>The genome of Shorea leprosula (Dipterocarpaceae) highlights the ecological relevance of drought in aseasonal tropical rainforests.</title>
        <authorList>
            <person name="Ng K.K.S."/>
            <person name="Kobayashi M.J."/>
            <person name="Fawcett J.A."/>
            <person name="Hatakeyama M."/>
            <person name="Paape T."/>
            <person name="Ng C.H."/>
            <person name="Ang C.C."/>
            <person name="Tnah L.H."/>
            <person name="Lee C.T."/>
            <person name="Nishiyama T."/>
            <person name="Sese J."/>
            <person name="O'Brien M.J."/>
            <person name="Copetti D."/>
            <person name="Mohd Noor M.I."/>
            <person name="Ong R.C."/>
            <person name="Putra M."/>
            <person name="Sireger I.Z."/>
            <person name="Indrioko S."/>
            <person name="Kosugi Y."/>
            <person name="Izuno A."/>
            <person name="Isagi Y."/>
            <person name="Lee S.L."/>
            <person name="Shimizu K.K."/>
        </authorList>
    </citation>
    <scope>NUCLEOTIDE SEQUENCE [LARGE SCALE GENOMIC DNA]</scope>
    <source>
        <strain evidence="11">214</strain>
    </source>
</reference>
<keyword evidence="1" id="KW-0433">Leucine-rich repeat</keyword>
<dbReference type="Pfam" id="PF25019">
    <property type="entry name" value="LRR_R13L1-DRL21"/>
    <property type="match status" value="2"/>
</dbReference>
<name>A0AAV5M611_9ROSI</name>
<feature type="compositionally biased region" description="Acidic residues" evidence="6">
    <location>
        <begin position="1457"/>
        <end position="1467"/>
    </location>
</feature>
<keyword evidence="5" id="KW-0067">ATP-binding</keyword>
<feature type="compositionally biased region" description="Acidic residues" evidence="6">
    <location>
        <begin position="1412"/>
        <end position="1449"/>
    </location>
</feature>
<evidence type="ECO:0000256" key="1">
    <source>
        <dbReference type="ARBA" id="ARBA00022614"/>
    </source>
</evidence>